<organism evidence="4 5">
    <name type="scientific">Candidatus Lactobacillus pullistercoris</name>
    <dbReference type="NCBI Taxonomy" id="2838636"/>
    <lineage>
        <taxon>Bacteria</taxon>
        <taxon>Bacillati</taxon>
        <taxon>Bacillota</taxon>
        <taxon>Bacilli</taxon>
        <taxon>Lactobacillales</taxon>
        <taxon>Lactobacillaceae</taxon>
        <taxon>Lactobacillus</taxon>
    </lineage>
</organism>
<evidence type="ECO:0000259" key="2">
    <source>
        <dbReference type="Pfam" id="PF13208"/>
    </source>
</evidence>
<dbReference type="Pfam" id="PF13208">
    <property type="entry name" value="TerB_N"/>
    <property type="match status" value="1"/>
</dbReference>
<reference evidence="4" key="2">
    <citation type="submission" date="2021-04" db="EMBL/GenBank/DDBJ databases">
        <authorList>
            <person name="Gilroy R."/>
        </authorList>
    </citation>
    <scope>NUCLEOTIDE SEQUENCE</scope>
    <source>
        <strain evidence="4">F6-686</strain>
    </source>
</reference>
<accession>A0A9E2KRS4</accession>
<protein>
    <submittedName>
        <fullName evidence="4">TerB N-terminal domain-containing protein</fullName>
    </submittedName>
</protein>
<evidence type="ECO:0000256" key="1">
    <source>
        <dbReference type="SAM" id="MobiDB-lite"/>
    </source>
</evidence>
<name>A0A9E2KRS4_9LACO</name>
<comment type="caution">
    <text evidence="4">The sequence shown here is derived from an EMBL/GenBank/DDBJ whole genome shotgun (WGS) entry which is preliminary data.</text>
</comment>
<gene>
    <name evidence="4" type="ORF">H9806_04180</name>
</gene>
<dbReference type="Pfam" id="PF15615">
    <property type="entry name" value="TerB_C"/>
    <property type="match status" value="1"/>
</dbReference>
<proteinExistence type="predicted"/>
<feature type="domain" description="TerB-C" evidence="3">
    <location>
        <begin position="472"/>
        <end position="613"/>
    </location>
</feature>
<feature type="domain" description="TerB N-terminal" evidence="2">
    <location>
        <begin position="168"/>
        <end position="352"/>
    </location>
</feature>
<dbReference type="AlphaFoldDB" id="A0A9E2KRS4"/>
<evidence type="ECO:0000259" key="3">
    <source>
        <dbReference type="Pfam" id="PF15615"/>
    </source>
</evidence>
<sequence length="621" mass="73495">MNFNELSKLVYKKYGLKFEPALPGSQELFLLKSPVDGSTFAMMSRIKRSGHFIATLDVRCGDFSEIIRDLPGFSTPFRLKSNEWIGIWLKQVKEEAVESTLDYAFKLAMNPGKKVIDKQPFIYIPGEEDNQKYQAQVIKPRKNGKIIANHEEFIPSAIKKMMASYDYSLFPSKGRAKNFVHQGRMIADFNDNYNEEVYFKRFYPTFHDMNVKQLRTYFTWRSKIRKNIYEKTYRSYAYVYLYEILNNIGVENSQDGFNKLKEFNDNYVQKFDQEISNYLNKWMQDYVIYYDLTNEKEFCFKKEIAEDHFGEVLLKPENFAQNEVLAAFLKFSTYLANNVTRKKLKNEFGKILYQVWLTVSKVKLQNKIDFFHKYIAKQNLYSVDLFSNAVFYYQRRSGLKYVVDEKRKYFYKNNHTYCSSLIGLKRQKSDLNTFLHEVDRLIRIKLHLGKEIKPRKLDEPFLKAISRGIDEYLVRKREAERPKIEINFAYLDQIRADASKTRDSLLTEEEIELEQKERTTQNESADNESKQNVNESLPIKNNEYGLSKDETYFLLALLQKRSWKEYIKDHHLMPSILADGINDKLFDEIGDAVIEFNDNNEPEIVADYYPDLKEMFLGGEN</sequence>
<dbReference type="InterPro" id="IPR025266">
    <property type="entry name" value="TerB_N"/>
</dbReference>
<dbReference type="Proteomes" id="UP000823844">
    <property type="component" value="Unassembled WGS sequence"/>
</dbReference>
<feature type="region of interest" description="Disordered" evidence="1">
    <location>
        <begin position="513"/>
        <end position="536"/>
    </location>
</feature>
<dbReference type="InterPro" id="IPR028932">
    <property type="entry name" value="TerB-C"/>
</dbReference>
<reference evidence="4" key="1">
    <citation type="journal article" date="2021" name="PeerJ">
        <title>Extensive microbial diversity within the chicken gut microbiome revealed by metagenomics and culture.</title>
        <authorList>
            <person name="Gilroy R."/>
            <person name="Ravi A."/>
            <person name="Getino M."/>
            <person name="Pursley I."/>
            <person name="Horton D.L."/>
            <person name="Alikhan N.F."/>
            <person name="Baker D."/>
            <person name="Gharbi K."/>
            <person name="Hall N."/>
            <person name="Watson M."/>
            <person name="Adriaenssens E.M."/>
            <person name="Foster-Nyarko E."/>
            <person name="Jarju S."/>
            <person name="Secka A."/>
            <person name="Antonio M."/>
            <person name="Oren A."/>
            <person name="Chaudhuri R.R."/>
            <person name="La Ragione R."/>
            <person name="Hildebrand F."/>
            <person name="Pallen M.J."/>
        </authorList>
    </citation>
    <scope>NUCLEOTIDE SEQUENCE</scope>
    <source>
        <strain evidence="4">F6-686</strain>
    </source>
</reference>
<dbReference type="EMBL" id="JAHLFT010000057">
    <property type="protein sequence ID" value="MBU3828322.1"/>
    <property type="molecule type" value="Genomic_DNA"/>
</dbReference>
<evidence type="ECO:0000313" key="4">
    <source>
        <dbReference type="EMBL" id="MBU3828322.1"/>
    </source>
</evidence>
<evidence type="ECO:0000313" key="5">
    <source>
        <dbReference type="Proteomes" id="UP000823844"/>
    </source>
</evidence>